<gene>
    <name evidence="2" type="ORF">IV203_027277</name>
</gene>
<dbReference type="Proteomes" id="UP000693970">
    <property type="component" value="Unassembled WGS sequence"/>
</dbReference>
<evidence type="ECO:0000256" key="1">
    <source>
        <dbReference type="SAM" id="Coils"/>
    </source>
</evidence>
<feature type="coiled-coil region" evidence="1">
    <location>
        <begin position="60"/>
        <end position="87"/>
    </location>
</feature>
<reference evidence="2" key="2">
    <citation type="submission" date="2021-04" db="EMBL/GenBank/DDBJ databases">
        <authorList>
            <person name="Podell S."/>
        </authorList>
    </citation>
    <scope>NUCLEOTIDE SEQUENCE</scope>
    <source>
        <strain evidence="2">Hildebrandi</strain>
    </source>
</reference>
<accession>A0A9K3LYP3</accession>
<protein>
    <submittedName>
        <fullName evidence="2">Uncharacterized protein</fullName>
    </submittedName>
</protein>
<proteinExistence type="predicted"/>
<dbReference type="EMBL" id="JAGRRH010000005">
    <property type="protein sequence ID" value="KAG7369531.1"/>
    <property type="molecule type" value="Genomic_DNA"/>
</dbReference>
<evidence type="ECO:0000313" key="3">
    <source>
        <dbReference type="Proteomes" id="UP000693970"/>
    </source>
</evidence>
<dbReference type="AlphaFoldDB" id="A0A9K3LYP3"/>
<keyword evidence="1" id="KW-0175">Coiled coil</keyword>
<organism evidence="2 3">
    <name type="scientific">Nitzschia inconspicua</name>
    <dbReference type="NCBI Taxonomy" id="303405"/>
    <lineage>
        <taxon>Eukaryota</taxon>
        <taxon>Sar</taxon>
        <taxon>Stramenopiles</taxon>
        <taxon>Ochrophyta</taxon>
        <taxon>Bacillariophyta</taxon>
        <taxon>Bacillariophyceae</taxon>
        <taxon>Bacillariophycidae</taxon>
        <taxon>Bacillariales</taxon>
        <taxon>Bacillariaceae</taxon>
        <taxon>Nitzschia</taxon>
    </lineage>
</organism>
<sequence>MGGSASQPIEATGAEAEHESVFSLSAKMQQQLAQEFHNEQIIKLFGKQIEAIGERRAQILESSLEQRAQLEQKLTAFRQHNQAVQTKLDAKMEGLEDKFTDTANAVEYDMERLEQQYLGGRHKVMAPMSYCGQERLDIVACYTQQSSNNNNNANPLACDAFVKALTKCTEKTVFHTDKE</sequence>
<dbReference type="OrthoDB" id="40233at2759"/>
<name>A0A9K3LYP3_9STRA</name>
<reference evidence="2" key="1">
    <citation type="journal article" date="2021" name="Sci. Rep.">
        <title>Diploid genomic architecture of Nitzschia inconspicua, an elite biomass production diatom.</title>
        <authorList>
            <person name="Oliver A."/>
            <person name="Podell S."/>
            <person name="Pinowska A."/>
            <person name="Traller J.C."/>
            <person name="Smith S.R."/>
            <person name="McClure R."/>
            <person name="Beliaev A."/>
            <person name="Bohutskyi P."/>
            <person name="Hill E.A."/>
            <person name="Rabines A."/>
            <person name="Zheng H."/>
            <person name="Allen L.Z."/>
            <person name="Kuo A."/>
            <person name="Grigoriev I.V."/>
            <person name="Allen A.E."/>
            <person name="Hazlebeck D."/>
            <person name="Allen E.E."/>
        </authorList>
    </citation>
    <scope>NUCLEOTIDE SEQUENCE</scope>
    <source>
        <strain evidence="2">Hildebrandi</strain>
    </source>
</reference>
<evidence type="ECO:0000313" key="2">
    <source>
        <dbReference type="EMBL" id="KAG7369531.1"/>
    </source>
</evidence>
<comment type="caution">
    <text evidence="2">The sequence shown here is derived from an EMBL/GenBank/DDBJ whole genome shotgun (WGS) entry which is preliminary data.</text>
</comment>
<keyword evidence="3" id="KW-1185">Reference proteome</keyword>